<evidence type="ECO:0000313" key="2">
    <source>
        <dbReference type="Proteomes" id="UP001156613"/>
    </source>
</evidence>
<protein>
    <recommendedName>
        <fullName evidence="3">Amidophosphoribosyltransferase</fullName>
    </recommendedName>
</protein>
<evidence type="ECO:0008006" key="3">
    <source>
        <dbReference type="Google" id="ProtNLM"/>
    </source>
</evidence>
<comment type="caution">
    <text evidence="1">The sequence shown here is derived from an EMBL/GenBank/DDBJ whole genome shotgun (WGS) entry which is preliminary data.</text>
</comment>
<gene>
    <name evidence="1" type="ORF">GCM10010937_17310</name>
</gene>
<dbReference type="EMBL" id="BSNT01000061">
    <property type="protein sequence ID" value="GLQ59928.1"/>
    <property type="molecule type" value="Genomic_DNA"/>
</dbReference>
<name>A0ABQ5WJF8_GLUJA</name>
<proteinExistence type="predicted"/>
<dbReference type="Proteomes" id="UP001156613">
    <property type="component" value="Unassembled WGS sequence"/>
</dbReference>
<reference evidence="2" key="1">
    <citation type="journal article" date="2019" name="Int. J. Syst. Evol. Microbiol.">
        <title>The Global Catalogue of Microorganisms (GCM) 10K type strain sequencing project: providing services to taxonomists for standard genome sequencing and annotation.</title>
        <authorList>
            <consortium name="The Broad Institute Genomics Platform"/>
            <consortium name="The Broad Institute Genome Sequencing Center for Infectious Disease"/>
            <person name="Wu L."/>
            <person name="Ma J."/>
        </authorList>
    </citation>
    <scope>NUCLEOTIDE SEQUENCE [LARGE SCALE GENOMIC DNA]</scope>
    <source>
        <strain evidence="2">NBRC 3271</strain>
    </source>
</reference>
<keyword evidence="2" id="KW-1185">Reference proteome</keyword>
<accession>A0ABQ5WJF8</accession>
<sequence>MDPVQMAMMDGTDLRVGPLAQTAPARCDCCGHLPPAGTVAGLSLCTTCLPAFALDEYDIDCVTRLIWCPLFDQGALSRLVTALQAVSAKHETTLWSQELSGEPLAAKRVFDTLKKQCEPAVRLLGTDRPSRLRAAARALPRRPDHALSGIRCLTVGSWFAKSPARPISGTWEIQTV</sequence>
<evidence type="ECO:0000313" key="1">
    <source>
        <dbReference type="EMBL" id="GLQ59928.1"/>
    </source>
</evidence>
<organism evidence="1 2">
    <name type="scientific">Gluconobacter japonicus</name>
    <dbReference type="NCBI Taxonomy" id="376620"/>
    <lineage>
        <taxon>Bacteria</taxon>
        <taxon>Pseudomonadati</taxon>
        <taxon>Pseudomonadota</taxon>
        <taxon>Alphaproteobacteria</taxon>
        <taxon>Acetobacterales</taxon>
        <taxon>Acetobacteraceae</taxon>
        <taxon>Gluconobacter</taxon>
    </lineage>
</organism>